<sequence length="351" mass="39831">MEKFASDCLAAQTLANSVYFILLITVVAIISMIGIIVQIIIMKKYVICMAIHENTRILLVAHQIYLILHCVARIVAHTADLIVFHWNYHDPCMYLSTPLRCFIIRTPITFTFYSIPCSILVLTAERAIGTYQSAKYERMGRSLAYILIFIDIFLPAALVVFTLYGLDTFGTTKSRIYCSSVEKNNLKRGNFAAVILFLIEIGSVFLLRLLLHINMRIRQNRIEIDLSQRYQLKENITSITTIAPLILCHSIFYSIFLLAFIIYFVIKPAFSQDGFAIFLESGCSINASLFIIICVCAGLYGTTLPIADMCLKDFLRTCAISGTDLEGHRGIHWHAVSNKDKPSDWKYFSEI</sequence>
<feature type="transmembrane region" description="Helical" evidence="5">
    <location>
        <begin position="191"/>
        <end position="211"/>
    </location>
</feature>
<comment type="subcellular location">
    <subcellularLocation>
        <location evidence="1">Membrane</location>
        <topology evidence="1">Multi-pass membrane protein</topology>
    </subcellularLocation>
</comment>
<protein>
    <submittedName>
        <fullName evidence="9">G_PROTEIN_RECEP_F1_2 domain-containing protein</fullName>
    </submittedName>
</protein>
<dbReference type="PANTHER" id="PTHR46561">
    <property type="entry name" value="SERPENTINE RECEPTOR, CLASS AB (CLASS A-LIKE)-RELATED"/>
    <property type="match status" value="1"/>
</dbReference>
<accession>A0A158Q4M1</accession>
<evidence type="ECO:0000256" key="5">
    <source>
        <dbReference type="SAM" id="Phobius"/>
    </source>
</evidence>
<feature type="transmembrane region" description="Helical" evidence="5">
    <location>
        <begin position="102"/>
        <end position="122"/>
    </location>
</feature>
<evidence type="ECO:0000256" key="2">
    <source>
        <dbReference type="ARBA" id="ARBA00022692"/>
    </source>
</evidence>
<evidence type="ECO:0000256" key="3">
    <source>
        <dbReference type="ARBA" id="ARBA00022989"/>
    </source>
</evidence>
<dbReference type="Proteomes" id="UP000038040">
    <property type="component" value="Unplaced"/>
</dbReference>
<gene>
    <name evidence="6" type="ORF">DME_LOCUS8999</name>
</gene>
<feature type="transmembrane region" description="Helical" evidence="5">
    <location>
        <begin position="242"/>
        <end position="266"/>
    </location>
</feature>
<feature type="transmembrane region" description="Helical" evidence="5">
    <location>
        <begin position="20"/>
        <end position="42"/>
    </location>
</feature>
<dbReference type="AlphaFoldDB" id="A0A158Q4M1"/>
<reference evidence="6 8" key="2">
    <citation type="submission" date="2018-11" db="EMBL/GenBank/DDBJ databases">
        <authorList>
            <consortium name="Pathogen Informatics"/>
        </authorList>
    </citation>
    <scope>NUCLEOTIDE SEQUENCE [LARGE SCALE GENOMIC DNA]</scope>
</reference>
<reference evidence="9" key="1">
    <citation type="submission" date="2016-04" db="UniProtKB">
        <authorList>
            <consortium name="WormBaseParasite"/>
        </authorList>
    </citation>
    <scope>IDENTIFICATION</scope>
</reference>
<keyword evidence="2 5" id="KW-0812">Transmembrane</keyword>
<feature type="transmembrane region" description="Helical" evidence="5">
    <location>
        <begin position="63"/>
        <end position="82"/>
    </location>
</feature>
<keyword evidence="8" id="KW-1185">Reference proteome</keyword>
<dbReference type="Proteomes" id="UP000274756">
    <property type="component" value="Unassembled WGS sequence"/>
</dbReference>
<dbReference type="InterPro" id="IPR053286">
    <property type="entry name" value="Nematode_rcpt-like_srab"/>
</dbReference>
<name>A0A158Q4M1_DRAME</name>
<dbReference type="Gene3D" id="1.20.1070.10">
    <property type="entry name" value="Rhodopsin 7-helix transmembrane proteins"/>
    <property type="match status" value="1"/>
</dbReference>
<dbReference type="Pfam" id="PF10292">
    <property type="entry name" value="7TM_GPCR_Srab"/>
    <property type="match status" value="1"/>
</dbReference>
<dbReference type="EMBL" id="UYYG01001175">
    <property type="protein sequence ID" value="VDN59026.1"/>
    <property type="molecule type" value="Genomic_DNA"/>
</dbReference>
<evidence type="ECO:0000313" key="6">
    <source>
        <dbReference type="EMBL" id="VDN59026.1"/>
    </source>
</evidence>
<dbReference type="WBParaSite" id="DME_0000520001-mRNA-1">
    <property type="protein sequence ID" value="DME_0000520001-mRNA-1"/>
    <property type="gene ID" value="DME_0000520001"/>
</dbReference>
<evidence type="ECO:0000313" key="9">
    <source>
        <dbReference type="WBParaSite" id="DME_0000520001-mRNA-1"/>
    </source>
</evidence>
<dbReference type="InterPro" id="IPR019408">
    <property type="entry name" value="7TM_GPCR_serpentine_rcpt_Srab"/>
</dbReference>
<evidence type="ECO:0000313" key="8">
    <source>
        <dbReference type="Proteomes" id="UP000274756"/>
    </source>
</evidence>
<dbReference type="PANTHER" id="PTHR46561:SF11">
    <property type="entry name" value="SERPENTINE RECEPTOR CLASS ALPHA_BETA-14"/>
    <property type="match status" value="1"/>
</dbReference>
<keyword evidence="4 5" id="KW-0472">Membrane</keyword>
<dbReference type="OrthoDB" id="5857479at2759"/>
<feature type="transmembrane region" description="Helical" evidence="5">
    <location>
        <begin position="286"/>
        <end position="307"/>
    </location>
</feature>
<dbReference type="GO" id="GO:0016020">
    <property type="term" value="C:membrane"/>
    <property type="evidence" value="ECO:0007669"/>
    <property type="project" value="UniProtKB-SubCell"/>
</dbReference>
<keyword evidence="3 5" id="KW-1133">Transmembrane helix</keyword>
<evidence type="ECO:0000256" key="1">
    <source>
        <dbReference type="ARBA" id="ARBA00004141"/>
    </source>
</evidence>
<feature type="transmembrane region" description="Helical" evidence="5">
    <location>
        <begin position="143"/>
        <end position="166"/>
    </location>
</feature>
<evidence type="ECO:0000313" key="7">
    <source>
        <dbReference type="Proteomes" id="UP000038040"/>
    </source>
</evidence>
<evidence type="ECO:0000256" key="4">
    <source>
        <dbReference type="ARBA" id="ARBA00023136"/>
    </source>
</evidence>
<organism evidence="7 9">
    <name type="scientific">Dracunculus medinensis</name>
    <name type="common">Guinea worm</name>
    <dbReference type="NCBI Taxonomy" id="318479"/>
    <lineage>
        <taxon>Eukaryota</taxon>
        <taxon>Metazoa</taxon>
        <taxon>Ecdysozoa</taxon>
        <taxon>Nematoda</taxon>
        <taxon>Chromadorea</taxon>
        <taxon>Rhabditida</taxon>
        <taxon>Spirurina</taxon>
        <taxon>Dracunculoidea</taxon>
        <taxon>Dracunculidae</taxon>
        <taxon>Dracunculus</taxon>
    </lineage>
</organism>
<proteinExistence type="predicted"/>